<accession>A0AAV5C415</accession>
<evidence type="ECO:0008006" key="3">
    <source>
        <dbReference type="Google" id="ProtNLM"/>
    </source>
</evidence>
<reference evidence="1" key="2">
    <citation type="submission" date="2021-12" db="EMBL/GenBank/DDBJ databases">
        <title>Resequencing data analysis of finger millet.</title>
        <authorList>
            <person name="Hatakeyama M."/>
            <person name="Aluri S."/>
            <person name="Balachadran M.T."/>
            <person name="Sivarajan S.R."/>
            <person name="Poveda L."/>
            <person name="Shimizu-Inatsugi R."/>
            <person name="Schlapbach R."/>
            <person name="Sreeman S.M."/>
            <person name="Shimizu K.K."/>
        </authorList>
    </citation>
    <scope>NUCLEOTIDE SEQUENCE</scope>
</reference>
<evidence type="ECO:0000313" key="1">
    <source>
        <dbReference type="EMBL" id="GJM93434.1"/>
    </source>
</evidence>
<proteinExistence type="predicted"/>
<dbReference type="Proteomes" id="UP001054889">
    <property type="component" value="Unassembled WGS sequence"/>
</dbReference>
<dbReference type="Gene3D" id="1.10.630.10">
    <property type="entry name" value="Cytochrome P450"/>
    <property type="match status" value="1"/>
</dbReference>
<name>A0AAV5C415_ELECO</name>
<dbReference type="GO" id="GO:0004497">
    <property type="term" value="F:monooxygenase activity"/>
    <property type="evidence" value="ECO:0007669"/>
    <property type="project" value="InterPro"/>
</dbReference>
<dbReference type="GO" id="GO:0016705">
    <property type="term" value="F:oxidoreductase activity, acting on paired donors, with incorporation or reduction of molecular oxygen"/>
    <property type="evidence" value="ECO:0007669"/>
    <property type="project" value="InterPro"/>
</dbReference>
<dbReference type="InterPro" id="IPR001128">
    <property type="entry name" value="Cyt_P450"/>
</dbReference>
<dbReference type="InterPro" id="IPR036396">
    <property type="entry name" value="Cyt_P450_sf"/>
</dbReference>
<dbReference type="EMBL" id="BQKI01000004">
    <property type="protein sequence ID" value="GJM93434.1"/>
    <property type="molecule type" value="Genomic_DNA"/>
</dbReference>
<dbReference type="GO" id="GO:0005506">
    <property type="term" value="F:iron ion binding"/>
    <property type="evidence" value="ECO:0007669"/>
    <property type="project" value="InterPro"/>
</dbReference>
<comment type="caution">
    <text evidence="1">The sequence shown here is derived from an EMBL/GenBank/DDBJ whole genome shotgun (WGS) entry which is preliminary data.</text>
</comment>
<dbReference type="PANTHER" id="PTHR24301:SF2">
    <property type="entry name" value="THROMBOXANE-A SYNTHASE"/>
    <property type="match status" value="1"/>
</dbReference>
<dbReference type="PANTHER" id="PTHR24301">
    <property type="entry name" value="THROMBOXANE-A SYNTHASE"/>
    <property type="match status" value="1"/>
</dbReference>
<dbReference type="Pfam" id="PF00067">
    <property type="entry name" value="p450"/>
    <property type="match status" value="1"/>
</dbReference>
<keyword evidence="2" id="KW-1185">Reference proteome</keyword>
<organism evidence="1 2">
    <name type="scientific">Eleusine coracana subsp. coracana</name>
    <dbReference type="NCBI Taxonomy" id="191504"/>
    <lineage>
        <taxon>Eukaryota</taxon>
        <taxon>Viridiplantae</taxon>
        <taxon>Streptophyta</taxon>
        <taxon>Embryophyta</taxon>
        <taxon>Tracheophyta</taxon>
        <taxon>Spermatophyta</taxon>
        <taxon>Magnoliopsida</taxon>
        <taxon>Liliopsida</taxon>
        <taxon>Poales</taxon>
        <taxon>Poaceae</taxon>
        <taxon>PACMAD clade</taxon>
        <taxon>Chloridoideae</taxon>
        <taxon>Cynodonteae</taxon>
        <taxon>Eleusininae</taxon>
        <taxon>Eleusine</taxon>
    </lineage>
</organism>
<gene>
    <name evidence="1" type="primary">ga09990</name>
    <name evidence="1" type="ORF">PR202_ga09990</name>
</gene>
<dbReference type="SUPFAM" id="SSF48264">
    <property type="entry name" value="Cytochrome P450"/>
    <property type="match status" value="1"/>
</dbReference>
<sequence length="119" mass="13297">MMDHIVSNRAAAAAPSQQRKDFLSVVLAARESDAFTRELLTPDYLSALTYEHLLAGSATTAFTLSSVVYLVAKHPEVEKKLLQEVDAFGPRDRLPTADDLQTKFPYLDQARTHTLFFLN</sequence>
<protein>
    <recommendedName>
        <fullName evidence="3">Cytochrome P450</fullName>
    </recommendedName>
</protein>
<dbReference type="GO" id="GO:0020037">
    <property type="term" value="F:heme binding"/>
    <property type="evidence" value="ECO:0007669"/>
    <property type="project" value="InterPro"/>
</dbReference>
<reference evidence="1" key="1">
    <citation type="journal article" date="2018" name="DNA Res.">
        <title>Multiple hybrid de novo genome assembly of finger millet, an orphan allotetraploid crop.</title>
        <authorList>
            <person name="Hatakeyama M."/>
            <person name="Aluri S."/>
            <person name="Balachadran M.T."/>
            <person name="Sivarajan S.R."/>
            <person name="Patrignani A."/>
            <person name="Gruter S."/>
            <person name="Poveda L."/>
            <person name="Shimizu-Inatsugi R."/>
            <person name="Baeten J."/>
            <person name="Francoijs K.J."/>
            <person name="Nataraja K.N."/>
            <person name="Reddy Y.A.N."/>
            <person name="Phadnis S."/>
            <person name="Ravikumar R.L."/>
            <person name="Schlapbach R."/>
            <person name="Sreeman S.M."/>
            <person name="Shimizu K.K."/>
        </authorList>
    </citation>
    <scope>NUCLEOTIDE SEQUENCE</scope>
</reference>
<dbReference type="AlphaFoldDB" id="A0AAV5C415"/>
<evidence type="ECO:0000313" key="2">
    <source>
        <dbReference type="Proteomes" id="UP001054889"/>
    </source>
</evidence>